<dbReference type="Gene3D" id="2.120.10.30">
    <property type="entry name" value="TolB, C-terminal domain"/>
    <property type="match status" value="1"/>
</dbReference>
<dbReference type="SUPFAM" id="SSF101898">
    <property type="entry name" value="NHL repeat"/>
    <property type="match status" value="1"/>
</dbReference>
<feature type="non-terminal residue" evidence="3">
    <location>
        <position position="83"/>
    </location>
</feature>
<evidence type="ECO:0000256" key="1">
    <source>
        <dbReference type="ARBA" id="ARBA00022737"/>
    </source>
</evidence>
<name>A0A4Q2TGV2_9HYPH</name>
<feature type="non-terminal residue" evidence="3">
    <location>
        <position position="1"/>
    </location>
</feature>
<evidence type="ECO:0000313" key="4">
    <source>
        <dbReference type="Proteomes" id="UP000291088"/>
    </source>
</evidence>
<dbReference type="Proteomes" id="UP000291088">
    <property type="component" value="Unassembled WGS sequence"/>
</dbReference>
<reference evidence="3 4" key="1">
    <citation type="submission" date="2019-01" db="EMBL/GenBank/DDBJ databases">
        <authorList>
            <person name="Deng T."/>
        </authorList>
    </citation>
    <scope>NUCLEOTIDE SEQUENCE [LARGE SCALE GENOMIC DNA]</scope>
    <source>
        <strain evidence="3 4">F8825</strain>
    </source>
</reference>
<evidence type="ECO:0000256" key="2">
    <source>
        <dbReference type="PROSITE-ProRule" id="PRU00504"/>
    </source>
</evidence>
<dbReference type="AlphaFoldDB" id="A0A4Q2TGV2"/>
<keyword evidence="4" id="KW-1185">Reference proteome</keyword>
<protein>
    <recommendedName>
        <fullName evidence="5">Gluconolaconase</fullName>
    </recommendedName>
</protein>
<organism evidence="3 4">
    <name type="scientific">Ciceribacter ferrooxidans</name>
    <dbReference type="NCBI Taxonomy" id="2509717"/>
    <lineage>
        <taxon>Bacteria</taxon>
        <taxon>Pseudomonadati</taxon>
        <taxon>Pseudomonadota</taxon>
        <taxon>Alphaproteobacteria</taxon>
        <taxon>Hyphomicrobiales</taxon>
        <taxon>Rhizobiaceae</taxon>
        <taxon>Ciceribacter</taxon>
    </lineage>
</organism>
<dbReference type="InterPro" id="IPR001258">
    <property type="entry name" value="NHL_repeat"/>
</dbReference>
<dbReference type="EMBL" id="SDVB01000150">
    <property type="protein sequence ID" value="RYC18733.1"/>
    <property type="molecule type" value="Genomic_DNA"/>
</dbReference>
<evidence type="ECO:0008006" key="5">
    <source>
        <dbReference type="Google" id="ProtNLM"/>
    </source>
</evidence>
<gene>
    <name evidence="3" type="ORF">EUU22_04285</name>
</gene>
<dbReference type="PROSITE" id="PS51125">
    <property type="entry name" value="NHL"/>
    <property type="match status" value="1"/>
</dbReference>
<sequence>NGRGALHYDADGHRLGQIGQDAGTFRPRGIGVDPAGRVYIADTGHARVLLLSSDGNILQTIGGDGAPILNQPTDVAISVDGSV</sequence>
<keyword evidence="1" id="KW-0677">Repeat</keyword>
<comment type="caution">
    <text evidence="3">The sequence shown here is derived from an EMBL/GenBank/DDBJ whole genome shotgun (WGS) entry which is preliminary data.</text>
</comment>
<proteinExistence type="predicted"/>
<dbReference type="Pfam" id="PF01436">
    <property type="entry name" value="NHL"/>
    <property type="match status" value="1"/>
</dbReference>
<feature type="repeat" description="NHL" evidence="2">
    <location>
        <begin position="12"/>
        <end position="54"/>
    </location>
</feature>
<evidence type="ECO:0000313" key="3">
    <source>
        <dbReference type="EMBL" id="RYC18733.1"/>
    </source>
</evidence>
<dbReference type="InterPro" id="IPR011042">
    <property type="entry name" value="6-blade_b-propeller_TolB-like"/>
</dbReference>
<accession>A0A4Q2TGV2</accession>